<dbReference type="InterPro" id="IPR011551">
    <property type="entry name" value="NTP_PyrPHydrolase_MazG"/>
</dbReference>
<dbReference type="PANTHER" id="PTHR30522:SF0">
    <property type="entry name" value="NUCLEOSIDE TRIPHOSPHATE PYROPHOSPHOHYDROLASE"/>
    <property type="match status" value="1"/>
</dbReference>
<dbReference type="InterPro" id="IPR004518">
    <property type="entry name" value="MazG-like_dom"/>
</dbReference>
<name>A0A1H0A7B6_9FIRM</name>
<dbReference type="EMBL" id="FNID01000015">
    <property type="protein sequence ID" value="SDN29518.1"/>
    <property type="molecule type" value="Genomic_DNA"/>
</dbReference>
<sequence>MEFEFKSKYDVNDLLTIMDILRGEDGCPWDKEQTHSSIRKNFIEEVYEVCEAIDMNNIALLQEELGDVLLQVVFHCRMEKELGNFDFDDVADGICKKLIIRHPHIFTENGNCKTSSEVLVNWENIKNSQKGMKSRTESMKDVPRVLPGLMRAQKVQARAAKSGFDYPNIQYAFSDLVSELSELMRAVSDNDQAAASEELGDLIFSCVNLSRFLTLDAEEALTASTDKFICRFSQVEALADAERIDLNHADICELDRLWKKAKDLSKAQNT</sequence>
<dbReference type="NCBIfam" id="TIGR00444">
    <property type="entry name" value="mazG"/>
    <property type="match status" value="1"/>
</dbReference>
<dbReference type="STRING" id="258515.SAMN05192585_11554"/>
<dbReference type="CDD" id="cd11529">
    <property type="entry name" value="NTP-PPase_MazG_Cterm"/>
    <property type="match status" value="1"/>
</dbReference>
<protein>
    <submittedName>
        <fullName evidence="2">Tetrapyrrole methylase family protein / MazG family protein</fullName>
    </submittedName>
</protein>
<dbReference type="GO" id="GO:0046052">
    <property type="term" value="P:UTP catabolic process"/>
    <property type="evidence" value="ECO:0007669"/>
    <property type="project" value="TreeGrafter"/>
</dbReference>
<dbReference type="InterPro" id="IPR048015">
    <property type="entry name" value="NTP-PPase_MazG-like_N"/>
</dbReference>
<evidence type="ECO:0000313" key="2">
    <source>
        <dbReference type="EMBL" id="SDN29518.1"/>
    </source>
</evidence>
<dbReference type="GO" id="GO:0006203">
    <property type="term" value="P:dGTP catabolic process"/>
    <property type="evidence" value="ECO:0007669"/>
    <property type="project" value="TreeGrafter"/>
</dbReference>
<dbReference type="PANTHER" id="PTHR30522">
    <property type="entry name" value="NUCLEOSIDE TRIPHOSPHATE PYROPHOSPHOHYDROLASE"/>
    <property type="match status" value="1"/>
</dbReference>
<reference evidence="2 3" key="1">
    <citation type="submission" date="2016-10" db="EMBL/GenBank/DDBJ databases">
        <authorList>
            <person name="de Groot N.N."/>
        </authorList>
    </citation>
    <scope>NUCLEOTIDE SEQUENCE [LARGE SCALE GENOMIC DNA]</scope>
    <source>
        <strain evidence="2 3">CGMCC 1.5012</strain>
    </source>
</reference>
<dbReference type="Pfam" id="PF03819">
    <property type="entry name" value="MazG"/>
    <property type="match status" value="2"/>
</dbReference>
<dbReference type="GO" id="GO:0006950">
    <property type="term" value="P:response to stress"/>
    <property type="evidence" value="ECO:0007669"/>
    <property type="project" value="UniProtKB-ARBA"/>
</dbReference>
<dbReference type="NCBIfam" id="NF007113">
    <property type="entry name" value="PRK09562.1"/>
    <property type="match status" value="1"/>
</dbReference>
<gene>
    <name evidence="2" type="ORF">SAMN05192585_11554</name>
</gene>
<dbReference type="AlphaFoldDB" id="A0A1H0A7B6"/>
<feature type="domain" description="NTP pyrophosphohydrolase MazG-like" evidence="1">
    <location>
        <begin position="175"/>
        <end position="232"/>
    </location>
</feature>
<dbReference type="FunFam" id="1.10.287.1080:FF:000001">
    <property type="entry name" value="Nucleoside triphosphate pyrophosphohydrolase"/>
    <property type="match status" value="1"/>
</dbReference>
<dbReference type="GO" id="GO:0008168">
    <property type="term" value="F:methyltransferase activity"/>
    <property type="evidence" value="ECO:0007669"/>
    <property type="project" value="UniProtKB-KW"/>
</dbReference>
<dbReference type="SUPFAM" id="SSF101386">
    <property type="entry name" value="all-alpha NTP pyrophosphatases"/>
    <property type="match status" value="2"/>
</dbReference>
<dbReference type="GO" id="GO:0046061">
    <property type="term" value="P:dATP catabolic process"/>
    <property type="evidence" value="ECO:0007669"/>
    <property type="project" value="TreeGrafter"/>
</dbReference>
<keyword evidence="2" id="KW-0489">Methyltransferase</keyword>
<evidence type="ECO:0000259" key="1">
    <source>
        <dbReference type="Pfam" id="PF03819"/>
    </source>
</evidence>
<organism evidence="2 3">
    <name type="scientific">Acetanaerobacterium elongatum</name>
    <dbReference type="NCBI Taxonomy" id="258515"/>
    <lineage>
        <taxon>Bacteria</taxon>
        <taxon>Bacillati</taxon>
        <taxon>Bacillota</taxon>
        <taxon>Clostridia</taxon>
        <taxon>Eubacteriales</taxon>
        <taxon>Oscillospiraceae</taxon>
        <taxon>Acetanaerobacterium</taxon>
    </lineage>
</organism>
<dbReference type="OrthoDB" id="9808939at2"/>
<dbReference type="GO" id="GO:0046081">
    <property type="term" value="P:dUTP catabolic process"/>
    <property type="evidence" value="ECO:0007669"/>
    <property type="project" value="TreeGrafter"/>
</dbReference>
<dbReference type="GO" id="GO:0032259">
    <property type="term" value="P:methylation"/>
    <property type="evidence" value="ECO:0007669"/>
    <property type="project" value="UniProtKB-KW"/>
</dbReference>
<dbReference type="RefSeq" id="WP_092639989.1">
    <property type="nucleotide sequence ID" value="NZ_FNID01000015.1"/>
</dbReference>
<feature type="domain" description="NTP pyrophosphohydrolase MazG-like" evidence="1">
    <location>
        <begin position="33"/>
        <end position="106"/>
    </location>
</feature>
<dbReference type="GO" id="GO:0046047">
    <property type="term" value="P:TTP catabolic process"/>
    <property type="evidence" value="ECO:0007669"/>
    <property type="project" value="TreeGrafter"/>
</dbReference>
<dbReference type="GO" id="GO:0047429">
    <property type="term" value="F:nucleoside triphosphate diphosphatase activity"/>
    <property type="evidence" value="ECO:0007669"/>
    <property type="project" value="InterPro"/>
</dbReference>
<proteinExistence type="predicted"/>
<dbReference type="Proteomes" id="UP000199182">
    <property type="component" value="Unassembled WGS sequence"/>
</dbReference>
<dbReference type="CDD" id="cd11528">
    <property type="entry name" value="NTP-PPase_MazG_Nterm"/>
    <property type="match status" value="1"/>
</dbReference>
<accession>A0A1H0A7B6</accession>
<keyword evidence="2" id="KW-0808">Transferase</keyword>
<keyword evidence="3" id="KW-1185">Reference proteome</keyword>
<dbReference type="Gene3D" id="1.10.287.1080">
    <property type="entry name" value="MazG-like"/>
    <property type="match status" value="2"/>
</dbReference>
<dbReference type="InterPro" id="IPR048011">
    <property type="entry name" value="NTP-PPase_MazG-like_C"/>
</dbReference>
<dbReference type="GO" id="GO:0046076">
    <property type="term" value="P:dTTP catabolic process"/>
    <property type="evidence" value="ECO:0007669"/>
    <property type="project" value="TreeGrafter"/>
</dbReference>
<evidence type="ECO:0000313" key="3">
    <source>
        <dbReference type="Proteomes" id="UP000199182"/>
    </source>
</evidence>